<proteinExistence type="predicted"/>
<feature type="compositionally biased region" description="Polar residues" evidence="1">
    <location>
        <begin position="98"/>
        <end position="107"/>
    </location>
</feature>
<keyword evidence="4" id="KW-1185">Reference proteome</keyword>
<feature type="region of interest" description="Disordered" evidence="1">
    <location>
        <begin position="1"/>
        <end position="30"/>
    </location>
</feature>
<accession>A0A8H4VUD6</accession>
<protein>
    <submittedName>
        <fullName evidence="3">Uncharacterized protein</fullName>
    </submittedName>
</protein>
<keyword evidence="2" id="KW-0472">Membrane</keyword>
<comment type="caution">
    <text evidence="3">The sequence shown here is derived from an EMBL/GenBank/DDBJ whole genome shotgun (WGS) entry which is preliminary data.</text>
</comment>
<organism evidence="3 4">
    <name type="scientific">Agrocybe pediades</name>
    <dbReference type="NCBI Taxonomy" id="84607"/>
    <lineage>
        <taxon>Eukaryota</taxon>
        <taxon>Fungi</taxon>
        <taxon>Dikarya</taxon>
        <taxon>Basidiomycota</taxon>
        <taxon>Agaricomycotina</taxon>
        <taxon>Agaricomycetes</taxon>
        <taxon>Agaricomycetidae</taxon>
        <taxon>Agaricales</taxon>
        <taxon>Agaricineae</taxon>
        <taxon>Strophariaceae</taxon>
        <taxon>Agrocybe</taxon>
    </lineage>
</organism>
<evidence type="ECO:0000313" key="3">
    <source>
        <dbReference type="EMBL" id="KAF4622572.1"/>
    </source>
</evidence>
<evidence type="ECO:0000256" key="2">
    <source>
        <dbReference type="SAM" id="Phobius"/>
    </source>
</evidence>
<feature type="transmembrane region" description="Helical" evidence="2">
    <location>
        <begin position="196"/>
        <end position="221"/>
    </location>
</feature>
<evidence type="ECO:0000256" key="1">
    <source>
        <dbReference type="SAM" id="MobiDB-lite"/>
    </source>
</evidence>
<dbReference type="EMBL" id="JAACJL010000002">
    <property type="protein sequence ID" value="KAF4622572.1"/>
    <property type="molecule type" value="Genomic_DNA"/>
</dbReference>
<gene>
    <name evidence="3" type="ORF">D9613_009397</name>
</gene>
<feature type="compositionally biased region" description="Low complexity" evidence="1">
    <location>
        <begin position="170"/>
        <end position="190"/>
    </location>
</feature>
<keyword evidence="2" id="KW-0812">Transmembrane</keyword>
<sequence>MAGRHCSQMLDSDRVTSGGRGSTIPIRPNDVPLARRNGVQFFTSLIGDLIPPGVKSVFNHGHEPTQSQSRTQPSPQTTNPTEPHSTLPPSTPTPVFITITTSPQTPAITAEPSIKSQSGVPPRTITISNLGNPDKHIVGGASSLTSTVSQAIGTAAGTQLLSSPTEYAEQPQQSDNSPSPSQQSDTQTSPKHGQPIGIAIGVGIGIFFVLVLLASAILLIIRRTRRRKQLRRKEDEEGSFKSRWSYHGSTWSGSEVTGVTGDVYFPPTVASSSVRSPRTYSDIFSMAATSMTQQSYHGSKSRVNC</sequence>
<feature type="compositionally biased region" description="Polar residues" evidence="1">
    <location>
        <begin position="114"/>
        <end position="131"/>
    </location>
</feature>
<evidence type="ECO:0000313" key="4">
    <source>
        <dbReference type="Proteomes" id="UP000521872"/>
    </source>
</evidence>
<dbReference type="AlphaFoldDB" id="A0A8H4VUD6"/>
<keyword evidence="2" id="KW-1133">Transmembrane helix</keyword>
<feature type="compositionally biased region" description="Low complexity" evidence="1">
    <location>
        <begin position="64"/>
        <end position="88"/>
    </location>
</feature>
<dbReference type="Proteomes" id="UP000521872">
    <property type="component" value="Unassembled WGS sequence"/>
</dbReference>
<feature type="region of interest" description="Disordered" evidence="1">
    <location>
        <begin position="55"/>
        <end position="134"/>
    </location>
</feature>
<name>A0A8H4VUD6_9AGAR</name>
<feature type="region of interest" description="Disordered" evidence="1">
    <location>
        <begin position="163"/>
        <end position="192"/>
    </location>
</feature>
<reference evidence="3 4" key="1">
    <citation type="submission" date="2019-12" db="EMBL/GenBank/DDBJ databases">
        <authorList>
            <person name="Floudas D."/>
            <person name="Bentzer J."/>
            <person name="Ahren D."/>
            <person name="Johansson T."/>
            <person name="Persson P."/>
            <person name="Tunlid A."/>
        </authorList>
    </citation>
    <scope>NUCLEOTIDE SEQUENCE [LARGE SCALE GENOMIC DNA]</scope>
    <source>
        <strain evidence="3 4">CBS 102.39</strain>
    </source>
</reference>